<protein>
    <submittedName>
        <fullName evidence="2">Uncharacterized protein</fullName>
    </submittedName>
</protein>
<reference evidence="2 3" key="1">
    <citation type="journal article" date="2013" name="PLoS ONE">
        <title>Genomic and secretomic analyses reveal unique features of the lignocellulolytic enzyme system of Penicillium decumbens.</title>
        <authorList>
            <person name="Liu G."/>
            <person name="Zhang L."/>
            <person name="Wei X."/>
            <person name="Zou G."/>
            <person name="Qin Y."/>
            <person name="Ma L."/>
            <person name="Li J."/>
            <person name="Zheng H."/>
            <person name="Wang S."/>
            <person name="Wang C."/>
            <person name="Xun L."/>
            <person name="Zhao G.-P."/>
            <person name="Zhou Z."/>
            <person name="Qu Y."/>
        </authorList>
    </citation>
    <scope>NUCLEOTIDE SEQUENCE [LARGE SCALE GENOMIC DNA]</scope>
    <source>
        <strain evidence="3">114-2 / CGMCC 5302</strain>
    </source>
</reference>
<keyword evidence="3" id="KW-1185">Reference proteome</keyword>
<dbReference type="HOGENOM" id="CLU_2498570_0_0_1"/>
<evidence type="ECO:0000256" key="1">
    <source>
        <dbReference type="SAM" id="MobiDB-lite"/>
    </source>
</evidence>
<accession>S7ZDU3</accession>
<feature type="region of interest" description="Disordered" evidence="1">
    <location>
        <begin position="1"/>
        <end position="21"/>
    </location>
</feature>
<evidence type="ECO:0000313" key="3">
    <source>
        <dbReference type="Proteomes" id="UP000019376"/>
    </source>
</evidence>
<dbReference type="EMBL" id="KB644411">
    <property type="protein sequence ID" value="EPS28449.1"/>
    <property type="molecule type" value="Genomic_DNA"/>
</dbReference>
<dbReference type="AlphaFoldDB" id="S7ZDU3"/>
<dbReference type="Proteomes" id="UP000019376">
    <property type="component" value="Unassembled WGS sequence"/>
</dbReference>
<proteinExistence type="predicted"/>
<name>S7ZDU3_PENO1</name>
<sequence length="86" mass="9609">MFRGRKREEKGAARKGEKYRRRRVSQVPTEFRVGGPVVRAGGRYLVKGGNSVEIGTWSNLHLQSIIDVVGILVQLDMWDADGLGVQ</sequence>
<feature type="compositionally biased region" description="Basic and acidic residues" evidence="1">
    <location>
        <begin position="1"/>
        <end position="16"/>
    </location>
</feature>
<organism evidence="2 3">
    <name type="scientific">Penicillium oxalicum (strain 114-2 / CGMCC 5302)</name>
    <name type="common">Penicillium decumbens</name>
    <dbReference type="NCBI Taxonomy" id="933388"/>
    <lineage>
        <taxon>Eukaryota</taxon>
        <taxon>Fungi</taxon>
        <taxon>Dikarya</taxon>
        <taxon>Ascomycota</taxon>
        <taxon>Pezizomycotina</taxon>
        <taxon>Eurotiomycetes</taxon>
        <taxon>Eurotiomycetidae</taxon>
        <taxon>Eurotiales</taxon>
        <taxon>Aspergillaceae</taxon>
        <taxon>Penicillium</taxon>
    </lineage>
</organism>
<gene>
    <name evidence="2" type="ORF">PDE_03395</name>
</gene>
<evidence type="ECO:0000313" key="2">
    <source>
        <dbReference type="EMBL" id="EPS28449.1"/>
    </source>
</evidence>